<evidence type="ECO:0000313" key="3">
    <source>
        <dbReference type="Proteomes" id="UP001362999"/>
    </source>
</evidence>
<evidence type="ECO:0000313" key="2">
    <source>
        <dbReference type="EMBL" id="KAK7008424.1"/>
    </source>
</evidence>
<keyword evidence="3" id="KW-1185">Reference proteome</keyword>
<dbReference type="EMBL" id="JAWWNJ010000067">
    <property type="protein sequence ID" value="KAK7008424.1"/>
    <property type="molecule type" value="Genomic_DNA"/>
</dbReference>
<gene>
    <name evidence="2" type="ORF">R3P38DRAFT_3210634</name>
</gene>
<accession>A0AAW0AGD0</accession>
<feature type="compositionally biased region" description="Low complexity" evidence="1">
    <location>
        <begin position="301"/>
        <end position="323"/>
    </location>
</feature>
<organism evidence="2 3">
    <name type="scientific">Favolaschia claudopus</name>
    <dbReference type="NCBI Taxonomy" id="2862362"/>
    <lineage>
        <taxon>Eukaryota</taxon>
        <taxon>Fungi</taxon>
        <taxon>Dikarya</taxon>
        <taxon>Basidiomycota</taxon>
        <taxon>Agaricomycotina</taxon>
        <taxon>Agaricomycetes</taxon>
        <taxon>Agaricomycetidae</taxon>
        <taxon>Agaricales</taxon>
        <taxon>Marasmiineae</taxon>
        <taxon>Mycenaceae</taxon>
        <taxon>Favolaschia</taxon>
    </lineage>
</organism>
<protein>
    <submittedName>
        <fullName evidence="2">Uncharacterized protein</fullName>
    </submittedName>
</protein>
<reference evidence="2 3" key="1">
    <citation type="journal article" date="2024" name="J Genomics">
        <title>Draft genome sequencing and assembly of Favolaschia claudopus CIRM-BRFM 2984 isolated from oak limbs.</title>
        <authorList>
            <person name="Navarro D."/>
            <person name="Drula E."/>
            <person name="Chaduli D."/>
            <person name="Cazenave R."/>
            <person name="Ahrendt S."/>
            <person name="Wang J."/>
            <person name="Lipzen A."/>
            <person name="Daum C."/>
            <person name="Barry K."/>
            <person name="Grigoriev I.V."/>
            <person name="Favel A."/>
            <person name="Rosso M.N."/>
            <person name="Martin F."/>
        </authorList>
    </citation>
    <scope>NUCLEOTIDE SEQUENCE [LARGE SCALE GENOMIC DNA]</scope>
    <source>
        <strain evidence="2 3">CIRM-BRFM 2984</strain>
    </source>
</reference>
<comment type="caution">
    <text evidence="2">The sequence shown here is derived from an EMBL/GenBank/DDBJ whole genome shotgun (WGS) entry which is preliminary data.</text>
</comment>
<name>A0AAW0AGD0_9AGAR</name>
<feature type="region of interest" description="Disordered" evidence="1">
    <location>
        <begin position="238"/>
        <end position="278"/>
    </location>
</feature>
<evidence type="ECO:0000256" key="1">
    <source>
        <dbReference type="SAM" id="MobiDB-lite"/>
    </source>
</evidence>
<feature type="region of interest" description="Disordered" evidence="1">
    <location>
        <begin position="292"/>
        <end position="335"/>
    </location>
</feature>
<dbReference type="Proteomes" id="UP001362999">
    <property type="component" value="Unassembled WGS sequence"/>
</dbReference>
<feature type="compositionally biased region" description="Polar residues" evidence="1">
    <location>
        <begin position="324"/>
        <end position="335"/>
    </location>
</feature>
<sequence length="445" mass="48424">MSMNAKSKSQVKVAPPTYATLGFPLPVGVGRGAGRITTTISPSYPPRTTFVFQVRDDDVLVNELLDVQVNYLETLKSYFPAPVAKSEDLQTLASKIYNAIPSTTIARPLYPIATGAAAPFVMTHYSECVDIPPPSQITHRPQCRYIPQYRLQLETRGMCSGCHSVYDFGWQRDFHNVPPIVPPPLVHYDQRLDLEILMMILTIAKPKATAKFKERLDTVASVASTSSVANVRSTEVQPGLDVSSSPLNSPVIMTPARKKPTCRACGSPRKGHPIGRCPSTIKIGNQTIDAAQPSPSSTFVGSAAGSDSAGAAASDTETTDSPSNSELQLPSGPNVQNMRKLSLTTFHSTQEFIQNVFRMDFEGHSAVVVLPSQDLISFGNLFTLEGFPYLIAEGSMSAVVHIYFGTSLIAIKKAYYLERFPRENGALSTLISTCQPWDVVVFKSM</sequence>
<proteinExistence type="predicted"/>
<dbReference type="AlphaFoldDB" id="A0AAW0AGD0"/>